<gene>
    <name evidence="1" type="ORF">ACFO6W_07205</name>
</gene>
<keyword evidence="2" id="KW-1185">Reference proteome</keyword>
<dbReference type="Gene3D" id="3.40.50.150">
    <property type="entry name" value="Vaccinia Virus protein VP39"/>
    <property type="match status" value="1"/>
</dbReference>
<dbReference type="InterPro" id="IPR029063">
    <property type="entry name" value="SAM-dependent_MTases_sf"/>
</dbReference>
<dbReference type="CDD" id="cd02440">
    <property type="entry name" value="AdoMet_MTases"/>
    <property type="match status" value="1"/>
</dbReference>
<reference evidence="2" key="1">
    <citation type="journal article" date="2019" name="Int. J. Syst. Evol. Microbiol.">
        <title>The Global Catalogue of Microorganisms (GCM) 10K type strain sequencing project: providing services to taxonomists for standard genome sequencing and annotation.</title>
        <authorList>
            <consortium name="The Broad Institute Genomics Platform"/>
            <consortium name="The Broad Institute Genome Sequencing Center for Infectious Disease"/>
            <person name="Wu L."/>
            <person name="Ma J."/>
        </authorList>
    </citation>
    <scope>NUCLEOTIDE SEQUENCE [LARGE SCALE GENOMIC DNA]</scope>
    <source>
        <strain evidence="2">CCUG 66188</strain>
    </source>
</reference>
<dbReference type="GO" id="GO:0008168">
    <property type="term" value="F:methyltransferase activity"/>
    <property type="evidence" value="ECO:0007669"/>
    <property type="project" value="UniProtKB-KW"/>
</dbReference>
<sequence>MDKKILDACCGSRMFWFDKNNPDVVFGDIRSEQHILCDGRALDINPDVVMDFTDMPFDSESFYLVVFDPPHLKNLGKTSWMAKKYGVLPENWEEVIRAGFNECMRVLKPNGILVFKWNEDQIKVSSVIKVIGKCPLFGHITGRQSKTIWMCFIK</sequence>
<dbReference type="RefSeq" id="WP_379994783.1">
    <property type="nucleotide sequence ID" value="NZ_JBHSGN010000057.1"/>
</dbReference>
<name>A0ABV9KTU7_9BACT</name>
<evidence type="ECO:0000313" key="2">
    <source>
        <dbReference type="Proteomes" id="UP001596023"/>
    </source>
</evidence>
<keyword evidence="1" id="KW-0808">Transferase</keyword>
<accession>A0ABV9KTU7</accession>
<organism evidence="1 2">
    <name type="scientific">Dysgonomonas termitidis</name>
    <dbReference type="NCBI Taxonomy" id="1516126"/>
    <lineage>
        <taxon>Bacteria</taxon>
        <taxon>Pseudomonadati</taxon>
        <taxon>Bacteroidota</taxon>
        <taxon>Bacteroidia</taxon>
        <taxon>Bacteroidales</taxon>
        <taxon>Dysgonomonadaceae</taxon>
        <taxon>Dysgonomonas</taxon>
    </lineage>
</organism>
<evidence type="ECO:0000313" key="1">
    <source>
        <dbReference type="EMBL" id="MFC4673474.1"/>
    </source>
</evidence>
<dbReference type="EMBL" id="JBHSGN010000057">
    <property type="protein sequence ID" value="MFC4673474.1"/>
    <property type="molecule type" value="Genomic_DNA"/>
</dbReference>
<proteinExistence type="predicted"/>
<dbReference type="GO" id="GO:0032259">
    <property type="term" value="P:methylation"/>
    <property type="evidence" value="ECO:0007669"/>
    <property type="project" value="UniProtKB-KW"/>
</dbReference>
<keyword evidence="1" id="KW-0489">Methyltransferase</keyword>
<dbReference type="Proteomes" id="UP001596023">
    <property type="component" value="Unassembled WGS sequence"/>
</dbReference>
<protein>
    <submittedName>
        <fullName evidence="1">Methyltransferase</fullName>
    </submittedName>
</protein>
<dbReference type="SUPFAM" id="SSF53335">
    <property type="entry name" value="S-adenosyl-L-methionine-dependent methyltransferases"/>
    <property type="match status" value="1"/>
</dbReference>
<comment type="caution">
    <text evidence="1">The sequence shown here is derived from an EMBL/GenBank/DDBJ whole genome shotgun (WGS) entry which is preliminary data.</text>
</comment>